<dbReference type="Gene3D" id="3.40.630.190">
    <property type="entry name" value="LCP protein"/>
    <property type="match status" value="1"/>
</dbReference>
<dbReference type="PANTHER" id="PTHR33392">
    <property type="entry name" value="POLYISOPRENYL-TEICHOIC ACID--PEPTIDOGLYCAN TEICHOIC ACID TRANSFERASE TAGU"/>
    <property type="match status" value="1"/>
</dbReference>
<evidence type="ECO:0000256" key="2">
    <source>
        <dbReference type="ARBA" id="ARBA00006068"/>
    </source>
</evidence>
<keyword evidence="8 12" id="KW-0472">Membrane</keyword>
<dbReference type="OrthoDB" id="27330at2"/>
<evidence type="ECO:0000256" key="5">
    <source>
        <dbReference type="ARBA" id="ARBA00022968"/>
    </source>
</evidence>
<reference evidence="14 15" key="2">
    <citation type="journal article" date="2016" name="Genome Announc.">
        <title>Draft Genome Sequence of Oceanobacillus picturae Heshi-B3, Isolated from Fermented Rice Bran in a Traditional Japanese Seafood Dish.</title>
        <authorList>
            <person name="Akuzawa S."/>
            <person name="Nagaoka J."/>
            <person name="Kanekatsu M."/>
            <person name="Kanesaki Y."/>
            <person name="Suzuki T."/>
        </authorList>
    </citation>
    <scope>NUCLEOTIDE SEQUENCE [LARGE SCALE GENOMIC DNA]</scope>
    <source>
        <strain evidence="14 15">Heshi-B3</strain>
    </source>
</reference>
<evidence type="ECO:0000256" key="9">
    <source>
        <dbReference type="ARBA" id="ARBA00023163"/>
    </source>
</evidence>
<dbReference type="GO" id="GO:0071555">
    <property type="term" value="P:cell wall organization"/>
    <property type="evidence" value="ECO:0007669"/>
    <property type="project" value="UniProtKB-KW"/>
</dbReference>
<dbReference type="EMBL" id="BBXV01000026">
    <property type="protein sequence ID" value="GAQ18316.1"/>
    <property type="molecule type" value="Genomic_DNA"/>
</dbReference>
<evidence type="ECO:0000256" key="12">
    <source>
        <dbReference type="SAM" id="Phobius"/>
    </source>
</evidence>
<comment type="function">
    <text evidence="10">Involved in SarA attenuation. Affects resistance to oxacillin and teicoplanin, as well as the synthesis of virulence factors.</text>
</comment>
<dbReference type="PANTHER" id="PTHR33392:SF8">
    <property type="entry name" value="REGULATORY PROTEIN MSRR"/>
    <property type="match status" value="1"/>
</dbReference>
<evidence type="ECO:0000256" key="10">
    <source>
        <dbReference type="ARBA" id="ARBA00037178"/>
    </source>
</evidence>
<gene>
    <name evidence="14" type="ORF">OPHB3_2255</name>
</gene>
<evidence type="ECO:0000259" key="13">
    <source>
        <dbReference type="Pfam" id="PF03816"/>
    </source>
</evidence>
<evidence type="ECO:0000313" key="15">
    <source>
        <dbReference type="Proteomes" id="UP000052946"/>
    </source>
</evidence>
<dbReference type="Pfam" id="PF03816">
    <property type="entry name" value="LytR_cpsA_psr"/>
    <property type="match status" value="1"/>
</dbReference>
<evidence type="ECO:0000256" key="3">
    <source>
        <dbReference type="ARBA" id="ARBA00022475"/>
    </source>
</evidence>
<keyword evidence="9" id="KW-0804">Transcription</keyword>
<keyword evidence="7" id="KW-0805">Transcription regulation</keyword>
<evidence type="ECO:0000256" key="11">
    <source>
        <dbReference type="ARBA" id="ARBA00040752"/>
    </source>
</evidence>
<dbReference type="Proteomes" id="UP000052946">
    <property type="component" value="Unassembled WGS sequence"/>
</dbReference>
<evidence type="ECO:0000313" key="14">
    <source>
        <dbReference type="EMBL" id="GAQ18316.1"/>
    </source>
</evidence>
<dbReference type="InterPro" id="IPR050922">
    <property type="entry name" value="LytR/CpsA/Psr_CW_biosynth"/>
</dbReference>
<name>A0A0U9HHE5_9BACI</name>
<dbReference type="RefSeq" id="WP_058950384.1">
    <property type="nucleotide sequence ID" value="NZ_BBXV01000026.1"/>
</dbReference>
<evidence type="ECO:0000256" key="1">
    <source>
        <dbReference type="ARBA" id="ARBA00004401"/>
    </source>
</evidence>
<keyword evidence="5" id="KW-0735">Signal-anchor</keyword>
<dbReference type="InterPro" id="IPR004474">
    <property type="entry name" value="LytR_CpsA_psr"/>
</dbReference>
<feature type="domain" description="Cell envelope-related transcriptional attenuator" evidence="13">
    <location>
        <begin position="84"/>
        <end position="227"/>
    </location>
</feature>
<comment type="subcellular location">
    <subcellularLocation>
        <location evidence="1">Cell membrane</location>
        <topology evidence="1">Single-pass type II membrane protein</topology>
    </subcellularLocation>
</comment>
<sequence length="309" mass="34355">MGRLKKKSKLKKRIKLSMLTFVLIIGGVVTYSIIQFNQGLSAAKKENSSDSEAVHTDFAGEEVKFGEVKVLLIGSDAREGEQGRSDTLMIGYYNQNTNEVKVVSLMRDIYVDIPGYGMNKLNAAYSFGGPELLRQTIKQNFDTDINYYAIVDFNGFPKIVDVIAPDGLNINIAKKMSKNIGMTLEKGEQTLHGEELLGYVRFRKDSESDFGRVRRQQEVLSKLKDEAISVNSIVKLPKTLGIATGYVDTNISNNILFSIGKGLLTSDQDVETMRLPVDGSFTNQRVNVGAALDIDFDQNKQALEDFLSR</sequence>
<evidence type="ECO:0000256" key="8">
    <source>
        <dbReference type="ARBA" id="ARBA00023136"/>
    </source>
</evidence>
<keyword evidence="4 12" id="KW-0812">Transmembrane</keyword>
<reference evidence="15" key="1">
    <citation type="submission" date="2015-07" db="EMBL/GenBank/DDBJ databases">
        <title>Draft Genome Sequence of Oceanobacillus picturae Heshi-B3 that Was Isolated from Fermented Rice Bran with Aging Salted Mackerel, Which Was Named Heshiko as Traditional Fermented Seafood in Japan.</title>
        <authorList>
            <person name="Akuzawa S."/>
            <person name="Nakagawa J."/>
            <person name="Kanekatsu T."/>
            <person name="Kanesaki Y."/>
            <person name="Suzuki T."/>
        </authorList>
    </citation>
    <scope>NUCLEOTIDE SEQUENCE [LARGE SCALE GENOMIC DNA]</scope>
    <source>
        <strain evidence="15">Heshi-B3</strain>
    </source>
</reference>
<comment type="similarity">
    <text evidence="2">Belongs to the LytR/CpsA/Psr (LCP) family.</text>
</comment>
<dbReference type="NCBIfam" id="TIGR00350">
    <property type="entry name" value="lytR_cpsA_psr"/>
    <property type="match status" value="1"/>
</dbReference>
<accession>A0A0U9HHE5</accession>
<dbReference type="AlphaFoldDB" id="A0A0U9HHE5"/>
<protein>
    <recommendedName>
        <fullName evidence="11">Regulatory protein MsrR</fullName>
    </recommendedName>
</protein>
<organism evidence="14 15">
    <name type="scientific">Oceanobacillus picturae</name>
    <dbReference type="NCBI Taxonomy" id="171693"/>
    <lineage>
        <taxon>Bacteria</taxon>
        <taxon>Bacillati</taxon>
        <taxon>Bacillota</taxon>
        <taxon>Bacilli</taxon>
        <taxon>Bacillales</taxon>
        <taxon>Bacillaceae</taxon>
        <taxon>Oceanobacillus</taxon>
    </lineage>
</organism>
<keyword evidence="6 12" id="KW-1133">Transmembrane helix</keyword>
<keyword evidence="3" id="KW-1003">Cell membrane</keyword>
<evidence type="ECO:0000256" key="7">
    <source>
        <dbReference type="ARBA" id="ARBA00023015"/>
    </source>
</evidence>
<proteinExistence type="inferred from homology"/>
<evidence type="ECO:0000256" key="6">
    <source>
        <dbReference type="ARBA" id="ARBA00022989"/>
    </source>
</evidence>
<comment type="caution">
    <text evidence="14">The sequence shown here is derived from an EMBL/GenBank/DDBJ whole genome shotgun (WGS) entry which is preliminary data.</text>
</comment>
<dbReference type="GO" id="GO:0005886">
    <property type="term" value="C:plasma membrane"/>
    <property type="evidence" value="ECO:0007669"/>
    <property type="project" value="UniProtKB-SubCell"/>
</dbReference>
<evidence type="ECO:0000256" key="4">
    <source>
        <dbReference type="ARBA" id="ARBA00022692"/>
    </source>
</evidence>
<feature type="transmembrane region" description="Helical" evidence="12">
    <location>
        <begin position="16"/>
        <end position="34"/>
    </location>
</feature>